<evidence type="ECO:0000313" key="3">
    <source>
        <dbReference type="EMBL" id="RBI84635.1"/>
    </source>
</evidence>
<name>A0A365U7D9_9RHOB</name>
<sequence length="786" mass="81512">MTRWLVSLMLMVVCAGGAVAQDVRVRGGEHDGFTRLALDLPRRVSWQIEAAGRTATVTLSGGAPGFDLSQVFARITRERLRAAEPGPDPGQLTLRLGCECTIDSFLHDGRMLVIDIADPPDPPPSAPRFRNAADSLALPLLPGISRRWQPLSIEGVGDEDLHLVERRLAEEIGRAATQALLTPSVRSRPDTPSPPVAAAPDGRVPTTGVAAQVDTRQPFIATAEPDAPAGAPPAPRRTCLPDEYLDFTAWSDGTPYAQQIARHRLALYREFDRPDSGAAAALARLYLHMGFGAEAAAVLPLAAPALRPGAGETLGALARILDGAGMPAVSQAGKPAFSGQAACPGPAALWSVLEAPAPSALDSVDTDAVRRAFQALPMQLRRHLAPDLVTRLRQADRPVAATSILRTVERLTPGSTPGLDVARAEGALAEGRPSEAERLLGAVASGTSAEGPRALVALVEARVADGRPVAPETAQLAGSYAREYRDHPLGEALRRAHVLALAGSGDLDSALSAFDAVAEAGYAIDAPGTLGPLWSAVAAAPDETAFLRRVIARGDAPAQLPPAAAEAVAARLLKLGFPEIALSWLNGETPEASRGNAPLLRAQAALQLARPQDALLELRGLEGPGAERLRARAHMASADPVSPRPVARAAHAPSRSGASQLSKQSRGEAAQPVDDRARPDVSPPIAPGESTGAARPDLRPNVPSADPNGGLQEAARDAGAPARASAATRPGPGLSSAPSDGNFEEDSGILARNRALIEESAATRAALEELLARVPGPVAANGTTSP</sequence>
<dbReference type="AlphaFoldDB" id="A0A365U7D9"/>
<reference evidence="3 4" key="1">
    <citation type="submission" date="2018-07" db="EMBL/GenBank/DDBJ databases">
        <title>Rhodosalinus sp. strain E84T genomic sequence and assembly.</title>
        <authorList>
            <person name="Liu Z.-W."/>
            <person name="Lu D.-C."/>
        </authorList>
    </citation>
    <scope>NUCLEOTIDE SEQUENCE [LARGE SCALE GENOMIC DNA]</scope>
    <source>
        <strain evidence="3 4">E84</strain>
    </source>
</reference>
<keyword evidence="2" id="KW-0732">Signal</keyword>
<feature type="region of interest" description="Disordered" evidence="1">
    <location>
        <begin position="633"/>
        <end position="746"/>
    </location>
</feature>
<evidence type="ECO:0000256" key="2">
    <source>
        <dbReference type="SAM" id="SignalP"/>
    </source>
</evidence>
<gene>
    <name evidence="3" type="ORF">DRV85_11820</name>
</gene>
<protein>
    <submittedName>
        <fullName evidence="3">Uncharacterized protein</fullName>
    </submittedName>
</protein>
<proteinExistence type="predicted"/>
<feature type="chain" id="PRO_5016743235" evidence="2">
    <location>
        <begin position="21"/>
        <end position="786"/>
    </location>
</feature>
<feature type="compositionally biased region" description="Low complexity" evidence="1">
    <location>
        <begin position="717"/>
        <end position="733"/>
    </location>
</feature>
<feature type="signal peptide" evidence="2">
    <location>
        <begin position="1"/>
        <end position="20"/>
    </location>
</feature>
<organism evidence="3 4">
    <name type="scientific">Rhodosalinus halophilus</name>
    <dbReference type="NCBI Taxonomy" id="2259333"/>
    <lineage>
        <taxon>Bacteria</taxon>
        <taxon>Pseudomonadati</taxon>
        <taxon>Pseudomonadota</taxon>
        <taxon>Alphaproteobacteria</taxon>
        <taxon>Rhodobacterales</taxon>
        <taxon>Paracoccaceae</taxon>
        <taxon>Rhodosalinus</taxon>
    </lineage>
</organism>
<dbReference type="OrthoDB" id="7847197at2"/>
<accession>A0A365U7D9</accession>
<keyword evidence="4" id="KW-1185">Reference proteome</keyword>
<dbReference type="EMBL" id="QNTQ01000010">
    <property type="protein sequence ID" value="RBI84635.1"/>
    <property type="molecule type" value="Genomic_DNA"/>
</dbReference>
<comment type="caution">
    <text evidence="3">The sequence shown here is derived from an EMBL/GenBank/DDBJ whole genome shotgun (WGS) entry which is preliminary data.</text>
</comment>
<evidence type="ECO:0000256" key="1">
    <source>
        <dbReference type="SAM" id="MobiDB-lite"/>
    </source>
</evidence>
<dbReference type="RefSeq" id="WP_113289674.1">
    <property type="nucleotide sequence ID" value="NZ_QNTQ01000010.1"/>
</dbReference>
<feature type="region of interest" description="Disordered" evidence="1">
    <location>
        <begin position="181"/>
        <end position="204"/>
    </location>
</feature>
<evidence type="ECO:0000313" key="4">
    <source>
        <dbReference type="Proteomes" id="UP000253370"/>
    </source>
</evidence>
<dbReference type="Proteomes" id="UP000253370">
    <property type="component" value="Unassembled WGS sequence"/>
</dbReference>